<evidence type="ECO:0000256" key="1">
    <source>
        <dbReference type="ARBA" id="ARBA00004871"/>
    </source>
</evidence>
<gene>
    <name evidence="5" type="ORF">RS130_05040</name>
</gene>
<dbReference type="InterPro" id="IPR013708">
    <property type="entry name" value="Shikimate_DH-bd_N"/>
</dbReference>
<dbReference type="Pfam" id="PF08501">
    <property type="entry name" value="Shikimate_dh_N"/>
    <property type="match status" value="1"/>
</dbReference>
<keyword evidence="3" id="KW-0057">Aromatic amino acid biosynthesis</keyword>
<comment type="caution">
    <text evidence="5">The sequence shown here is derived from an EMBL/GenBank/DDBJ whole genome shotgun (WGS) entry which is preliminary data.</text>
</comment>
<evidence type="ECO:0000256" key="2">
    <source>
        <dbReference type="ARBA" id="ARBA00022857"/>
    </source>
</evidence>
<dbReference type="RefSeq" id="WP_316025057.1">
    <property type="nucleotide sequence ID" value="NZ_JAWDIO010000002.1"/>
</dbReference>
<reference evidence="5 6" key="1">
    <citation type="submission" date="2023-10" db="EMBL/GenBank/DDBJ databases">
        <title>Glaciecola aquimarina strain GGW-M5 nov., isolated from a coastal seawater.</title>
        <authorList>
            <person name="Bayburt H."/>
            <person name="Kim J.M."/>
            <person name="Choi B.J."/>
            <person name="Jeon C.O."/>
        </authorList>
    </citation>
    <scope>NUCLEOTIDE SEQUENCE [LARGE SCALE GENOMIC DNA]</scope>
    <source>
        <strain evidence="5 6">KCTC 32108</strain>
    </source>
</reference>
<evidence type="ECO:0000313" key="6">
    <source>
        <dbReference type="Proteomes" id="UP001247805"/>
    </source>
</evidence>
<evidence type="ECO:0000259" key="4">
    <source>
        <dbReference type="Pfam" id="PF08501"/>
    </source>
</evidence>
<dbReference type="InterPro" id="IPR046346">
    <property type="entry name" value="Aminoacid_DH-like_N_sf"/>
</dbReference>
<comment type="pathway">
    <text evidence="1">Metabolic intermediate biosynthesis; chorismate biosynthesis; chorismate from D-erythrose 4-phosphate and phosphoenolpyruvate: step 4/7.</text>
</comment>
<keyword evidence="2" id="KW-0521">NADP</keyword>
<protein>
    <recommendedName>
        <fullName evidence="4">Shikimate dehydrogenase substrate binding N-terminal domain-containing protein</fullName>
    </recommendedName>
</protein>
<dbReference type="Proteomes" id="UP001247805">
    <property type="component" value="Unassembled WGS sequence"/>
</dbReference>
<evidence type="ECO:0000313" key="5">
    <source>
        <dbReference type="EMBL" id="MDU0353378.1"/>
    </source>
</evidence>
<proteinExistence type="predicted"/>
<dbReference type="PANTHER" id="PTHR21089:SF1">
    <property type="entry name" value="BIFUNCTIONAL 3-DEHYDROQUINATE DEHYDRATASE_SHIKIMATE DEHYDROGENASE, CHLOROPLASTIC"/>
    <property type="match status" value="1"/>
</dbReference>
<keyword evidence="6" id="KW-1185">Reference proteome</keyword>
<dbReference type="SUPFAM" id="SSF53223">
    <property type="entry name" value="Aminoacid dehydrogenase-like, N-terminal domain"/>
    <property type="match status" value="1"/>
</dbReference>
<sequence length="108" mass="11703">MTDKFIVFGNPIAQSKSPQIHTMFAEQTGQDISYARQHAEVESFKSDLDQLFSDPQAKGCNVTAPFKEQAAEWADELSSGAKLAGAVNTIIRQPNGKFLGDTTDGPGR</sequence>
<organism evidence="5 6">
    <name type="scientific">Paraglaciecola aquimarina</name>
    <dbReference type="NCBI Taxonomy" id="1235557"/>
    <lineage>
        <taxon>Bacteria</taxon>
        <taxon>Pseudomonadati</taxon>
        <taxon>Pseudomonadota</taxon>
        <taxon>Gammaproteobacteria</taxon>
        <taxon>Alteromonadales</taxon>
        <taxon>Alteromonadaceae</taxon>
        <taxon>Paraglaciecola</taxon>
    </lineage>
</organism>
<dbReference type="PANTHER" id="PTHR21089">
    <property type="entry name" value="SHIKIMATE DEHYDROGENASE"/>
    <property type="match status" value="1"/>
</dbReference>
<name>A0ABU3STP8_9ALTE</name>
<evidence type="ECO:0000256" key="3">
    <source>
        <dbReference type="ARBA" id="ARBA00023141"/>
    </source>
</evidence>
<dbReference type="EMBL" id="JAWDIO010000002">
    <property type="protein sequence ID" value="MDU0353378.1"/>
    <property type="molecule type" value="Genomic_DNA"/>
</dbReference>
<keyword evidence="3" id="KW-0028">Amino-acid biosynthesis</keyword>
<dbReference type="InterPro" id="IPR022893">
    <property type="entry name" value="Shikimate_DH_fam"/>
</dbReference>
<dbReference type="Gene3D" id="3.40.50.10860">
    <property type="entry name" value="Leucine Dehydrogenase, chain A, domain 1"/>
    <property type="match status" value="1"/>
</dbReference>
<accession>A0ABU3STP8</accession>
<feature type="domain" description="Shikimate dehydrogenase substrate binding N-terminal" evidence="4">
    <location>
        <begin position="7"/>
        <end position="90"/>
    </location>
</feature>